<protein>
    <submittedName>
        <fullName evidence="1">Nonribosomal peptide synthetase</fullName>
    </submittedName>
</protein>
<evidence type="ECO:0000313" key="1">
    <source>
        <dbReference type="EMBL" id="RTQ90582.1"/>
    </source>
</evidence>
<sequence>MQFSKLKKTLEGFLCDSLKGRIEVHAAVYRHSHDDKSRVWLTLDKDQLFSAADLSFHMAHHYLYENIKEELKLKPIPYSKSWEEMFNSPERAVIVEVSDHVEQQLIEQGIMESWHLYKAFMEYPNLSINEALSSKDSFTRAFALFDRRVGKRRLLKMETLQHPLEQKFYAIRCKAEGF</sequence>
<dbReference type="Pfam" id="PF25753">
    <property type="entry name" value="SF0329"/>
    <property type="match status" value="1"/>
</dbReference>
<comment type="caution">
    <text evidence="1">The sequence shown here is derived from an EMBL/GenBank/DDBJ whole genome shotgun (WGS) entry which is preliminary data.</text>
</comment>
<gene>
    <name evidence="1" type="ORF">EKG35_14640</name>
</gene>
<dbReference type="InterPro" id="IPR057955">
    <property type="entry name" value="SF0329-like"/>
</dbReference>
<dbReference type="Proteomes" id="UP000276349">
    <property type="component" value="Unassembled WGS sequence"/>
</dbReference>
<dbReference type="AlphaFoldDB" id="A0A431UMA4"/>
<keyword evidence="2" id="KW-1185">Reference proteome</keyword>
<name>A0A431UMA4_9BACI</name>
<dbReference type="OrthoDB" id="9815878at2"/>
<proteinExistence type="predicted"/>
<dbReference type="RefSeq" id="WP_126295305.1">
    <property type="nucleotide sequence ID" value="NZ_JAXUAO010000037.1"/>
</dbReference>
<evidence type="ECO:0000313" key="2">
    <source>
        <dbReference type="Proteomes" id="UP000276349"/>
    </source>
</evidence>
<dbReference type="EMBL" id="RXNR01000048">
    <property type="protein sequence ID" value="RTQ90582.1"/>
    <property type="molecule type" value="Genomic_DNA"/>
</dbReference>
<organism evidence="1 2">
    <name type="scientific">Lysinibacillus telephonicus</name>
    <dbReference type="NCBI Taxonomy" id="1714840"/>
    <lineage>
        <taxon>Bacteria</taxon>
        <taxon>Bacillati</taxon>
        <taxon>Bacillota</taxon>
        <taxon>Bacilli</taxon>
        <taxon>Bacillales</taxon>
        <taxon>Bacillaceae</taxon>
        <taxon>Lysinibacillus</taxon>
    </lineage>
</organism>
<reference evidence="1 2" key="1">
    <citation type="submission" date="2018-12" db="EMBL/GenBank/DDBJ databases">
        <authorList>
            <person name="Yu L."/>
        </authorList>
    </citation>
    <scope>NUCLEOTIDE SEQUENCE [LARGE SCALE GENOMIC DNA]</scope>
    <source>
        <strain evidence="1 2">S5H2222</strain>
    </source>
</reference>
<accession>A0A431UMA4</accession>